<feature type="transmembrane region" description="Helical" evidence="1">
    <location>
        <begin position="9"/>
        <end position="27"/>
    </location>
</feature>
<reference evidence="2" key="1">
    <citation type="submission" date="2024-04" db="EMBL/GenBank/DDBJ databases">
        <authorList>
            <person name="Uskudar Guclu A."/>
            <person name="Ata Vural I."/>
        </authorList>
    </citation>
    <scope>NUCLEOTIDE SEQUENCE</scope>
</reference>
<sequence length="75" mass="8519">MLKLYTRTMLVAIPLWILYLLILPYLMTSDSTSASALGAGLMVASIFYGLFFLKYLYNYSKRLAKKVKTLGVDDE</sequence>
<organism evidence="2">
    <name type="scientific">Pseudomonas phage Baskent_P1_112</name>
    <dbReference type="NCBI Taxonomy" id="3145032"/>
    <lineage>
        <taxon>Viruses</taxon>
        <taxon>Duplodnaviria</taxon>
        <taxon>Heunggongvirae</taxon>
        <taxon>Uroviricota</taxon>
        <taxon>Caudoviricetes</taxon>
        <taxon>Bruynoghevirus</taxon>
    </lineage>
</organism>
<accession>A0AAU8B8X7</accession>
<keyword evidence="1" id="KW-0472">Membrane</keyword>
<keyword evidence="1" id="KW-1133">Transmembrane helix</keyword>
<name>A0AAU8B8X7_9CAUD</name>
<evidence type="ECO:0000313" key="2">
    <source>
        <dbReference type="EMBL" id="XCD08828.1"/>
    </source>
</evidence>
<proteinExistence type="predicted"/>
<keyword evidence="1" id="KW-0812">Transmembrane</keyword>
<evidence type="ECO:0000256" key="1">
    <source>
        <dbReference type="SAM" id="Phobius"/>
    </source>
</evidence>
<dbReference type="EMBL" id="PP766722">
    <property type="protein sequence ID" value="XCD08828.1"/>
    <property type="molecule type" value="Genomic_DNA"/>
</dbReference>
<protein>
    <submittedName>
        <fullName evidence="2">Uncharacterized protein</fullName>
    </submittedName>
</protein>
<feature type="transmembrane region" description="Helical" evidence="1">
    <location>
        <begin position="33"/>
        <end position="57"/>
    </location>
</feature>